<reference evidence="6" key="1">
    <citation type="submission" date="2013-05" db="EMBL/GenBank/DDBJ databases">
        <title>Genome assembly of Cystobacter fuscus DSM 2262.</title>
        <authorList>
            <person name="Sharma G."/>
            <person name="Khatri I."/>
            <person name="Kaur C."/>
            <person name="Mayilraj S."/>
            <person name="Subramanian S."/>
        </authorList>
    </citation>
    <scope>NUCLEOTIDE SEQUENCE [LARGE SCALE GENOMIC DNA]</scope>
    <source>
        <strain evidence="6">DSM 2262</strain>
    </source>
</reference>
<evidence type="ECO:0000256" key="2">
    <source>
        <dbReference type="PROSITE-ProRule" id="PRU00284"/>
    </source>
</evidence>
<dbReference type="GO" id="GO:0007165">
    <property type="term" value="P:signal transduction"/>
    <property type="evidence" value="ECO:0007669"/>
    <property type="project" value="UniProtKB-KW"/>
</dbReference>
<evidence type="ECO:0000256" key="3">
    <source>
        <dbReference type="SAM" id="Coils"/>
    </source>
</evidence>
<sequence length="613" mass="67338">MQTWKNAMPADKQITQTINKIFIIRQFFGSIILSPATTYLINNLSGLTDDEMSKTTKFTMPIVFGLFSLIIPYLVMNYTIRRAFSTLRGDHEGSKIERLLKIPGQLEALMILCAILGSTFYITVPILFHKKSLAPIPWVLSTTLLVLMLNFINERLIYERILRPFAIEEFHKHPKAVIRGTGFFWPRMKWYLPYAFGVFVASTLMLSTTIIAKQVIITFDDLNQVMRTDPARIGEHISQVVDVVVKRAAFPLSLMGGYLLAISSIAAWLLARRQELGALSVQEAIEGLASGSPKLPDWISTDEIGDLAGSTSRAFEKLSAFSLSLGESANSLRGSAERLGSSASEQSSVLTRQAAALQETQVTAQEIKQTSELASQKAENVLQQTTRANQISTEAVAAVRTSLEEIQEVGQQVAKMASSIQSLEKKTQQIASITRTVKDLADQSNMLALNAAIEAVRSGEHGKGFGVVAREIRALADQSIRATNNVNSILLDIGNAMRSTAAMTTKGYEKVELSLKGIKGFEGSIQQLSSIVRDNADSIRQITAAVTQQNVGISQIFQAVNDLNNMMEQTMGQMQTSEEASTVVQNVADQVSGLVTSYGWKEAAERARQNRTT</sequence>
<dbReference type="GO" id="GO:0016020">
    <property type="term" value="C:membrane"/>
    <property type="evidence" value="ECO:0007669"/>
    <property type="project" value="InterPro"/>
</dbReference>
<dbReference type="AlphaFoldDB" id="S9P3V7"/>
<gene>
    <name evidence="6" type="ORF">D187_004609</name>
</gene>
<dbReference type="SMART" id="SM00283">
    <property type="entry name" value="MA"/>
    <property type="match status" value="1"/>
</dbReference>
<keyword evidence="1 2" id="KW-0807">Transducer</keyword>
<evidence type="ECO:0000259" key="5">
    <source>
        <dbReference type="PROSITE" id="PS50111"/>
    </source>
</evidence>
<comment type="caution">
    <text evidence="6">The sequence shown here is derived from an EMBL/GenBank/DDBJ whole genome shotgun (WGS) entry which is preliminary data.</text>
</comment>
<dbReference type="EMBL" id="ANAH02000030">
    <property type="protein sequence ID" value="EPX57856.1"/>
    <property type="molecule type" value="Genomic_DNA"/>
</dbReference>
<dbReference type="PANTHER" id="PTHR32089">
    <property type="entry name" value="METHYL-ACCEPTING CHEMOTAXIS PROTEIN MCPB"/>
    <property type="match status" value="1"/>
</dbReference>
<dbReference type="Proteomes" id="UP000011682">
    <property type="component" value="Unassembled WGS sequence"/>
</dbReference>
<evidence type="ECO:0000313" key="7">
    <source>
        <dbReference type="Proteomes" id="UP000011682"/>
    </source>
</evidence>
<dbReference type="SUPFAM" id="SSF58104">
    <property type="entry name" value="Methyl-accepting chemotaxis protein (MCP) signaling domain"/>
    <property type="match status" value="1"/>
</dbReference>
<evidence type="ECO:0000256" key="1">
    <source>
        <dbReference type="ARBA" id="ARBA00023224"/>
    </source>
</evidence>
<feature type="coiled-coil region" evidence="3">
    <location>
        <begin position="406"/>
        <end position="443"/>
    </location>
</feature>
<keyword evidence="4" id="KW-0472">Membrane</keyword>
<feature type="transmembrane region" description="Helical" evidence="4">
    <location>
        <begin position="21"/>
        <end position="41"/>
    </location>
</feature>
<feature type="transmembrane region" description="Helical" evidence="4">
    <location>
        <begin position="191"/>
        <end position="212"/>
    </location>
</feature>
<organism evidence="6 7">
    <name type="scientific">Cystobacter fuscus (strain ATCC 25194 / DSM 2262 / NBRC 100088 / M29)</name>
    <dbReference type="NCBI Taxonomy" id="1242864"/>
    <lineage>
        <taxon>Bacteria</taxon>
        <taxon>Pseudomonadati</taxon>
        <taxon>Myxococcota</taxon>
        <taxon>Myxococcia</taxon>
        <taxon>Myxococcales</taxon>
        <taxon>Cystobacterineae</taxon>
        <taxon>Archangiaceae</taxon>
        <taxon>Cystobacter</taxon>
    </lineage>
</organism>
<feature type="domain" description="Methyl-accepting transducer" evidence="5">
    <location>
        <begin position="328"/>
        <end position="564"/>
    </location>
</feature>
<proteinExistence type="predicted"/>
<evidence type="ECO:0000313" key="6">
    <source>
        <dbReference type="EMBL" id="EPX57856.1"/>
    </source>
</evidence>
<feature type="transmembrane region" description="Helical" evidence="4">
    <location>
        <begin position="108"/>
        <end position="128"/>
    </location>
</feature>
<accession>S9P3V7</accession>
<feature type="transmembrane region" description="Helical" evidence="4">
    <location>
        <begin position="61"/>
        <end position="80"/>
    </location>
</feature>
<feature type="transmembrane region" description="Helical" evidence="4">
    <location>
        <begin position="134"/>
        <end position="153"/>
    </location>
</feature>
<feature type="transmembrane region" description="Helical" evidence="4">
    <location>
        <begin position="248"/>
        <end position="271"/>
    </location>
</feature>
<keyword evidence="4" id="KW-0812">Transmembrane</keyword>
<keyword evidence="7" id="KW-1185">Reference proteome</keyword>
<dbReference type="PANTHER" id="PTHR32089:SF112">
    <property type="entry name" value="LYSOZYME-LIKE PROTEIN-RELATED"/>
    <property type="match status" value="1"/>
</dbReference>
<dbReference type="Gene3D" id="1.10.287.950">
    <property type="entry name" value="Methyl-accepting chemotaxis protein"/>
    <property type="match status" value="1"/>
</dbReference>
<dbReference type="PROSITE" id="PS50111">
    <property type="entry name" value="CHEMOTAXIS_TRANSDUC_2"/>
    <property type="match status" value="1"/>
</dbReference>
<name>S9P3V7_CYSF2</name>
<evidence type="ECO:0000256" key="4">
    <source>
        <dbReference type="SAM" id="Phobius"/>
    </source>
</evidence>
<dbReference type="eggNOG" id="COG0840">
    <property type="taxonomic scope" value="Bacteria"/>
</dbReference>
<protein>
    <submittedName>
        <fullName evidence="6">Methyl-accepting chemotaxis sensory transducer</fullName>
    </submittedName>
</protein>
<keyword evidence="4" id="KW-1133">Transmembrane helix</keyword>
<dbReference type="InterPro" id="IPR004089">
    <property type="entry name" value="MCPsignal_dom"/>
</dbReference>
<dbReference type="Pfam" id="PF00015">
    <property type="entry name" value="MCPsignal"/>
    <property type="match status" value="1"/>
</dbReference>
<keyword evidence="3" id="KW-0175">Coiled coil</keyword>